<sequence length="326" mass="35079">MYDCAKIALNPARHFLYQTGMQSPSLRQLDIFAQMVAAGSVARCADMLGVTADEIARDIASLEMRLGYRLFEDMSGSVRLTPAGRKTAQAMTLLSQDAPEDWDETAAPAEAPPPLPQPPAPQRQTIMLAAPAPIFGHFQDALSAFEAANEDIAITLDLHVQSVTDAAAALREGRADIAYFYALEEPAGFASRYGWSEPLSLYAGAAHPLAQADSVSREDLAVTPMLALERRNPMRHIIEDALARGRVQLGAPALESDDMFAVMTALRAGTGIFAAFGALARDLGRMDGIERLRLDSQLPAIEVRQALGARAAETPAVEALAEFLFL</sequence>
<evidence type="ECO:0000259" key="5">
    <source>
        <dbReference type="Pfam" id="PF00126"/>
    </source>
</evidence>
<dbReference type="InterPro" id="IPR036390">
    <property type="entry name" value="WH_DNA-bd_sf"/>
</dbReference>
<feature type="domain" description="LysR substrate-binding" evidence="6">
    <location>
        <begin position="123"/>
        <end position="324"/>
    </location>
</feature>
<dbReference type="PANTHER" id="PTHR30346:SF28">
    <property type="entry name" value="HTH-TYPE TRANSCRIPTIONAL REGULATOR CYNR"/>
    <property type="match status" value="1"/>
</dbReference>
<evidence type="ECO:0000313" key="8">
    <source>
        <dbReference type="Proteomes" id="UP000290975"/>
    </source>
</evidence>
<keyword evidence="2" id="KW-0805">Transcription regulation</keyword>
<feature type="domain" description="HTH lysR-type" evidence="5">
    <location>
        <begin position="26"/>
        <end position="85"/>
    </location>
</feature>
<dbReference type="GO" id="GO:0003677">
    <property type="term" value="F:DNA binding"/>
    <property type="evidence" value="ECO:0007669"/>
    <property type="project" value="UniProtKB-KW"/>
</dbReference>
<protein>
    <recommendedName>
        <fullName evidence="9">HTH lysR-type domain-containing protein</fullName>
    </recommendedName>
</protein>
<dbReference type="GO" id="GO:0032993">
    <property type="term" value="C:protein-DNA complex"/>
    <property type="evidence" value="ECO:0007669"/>
    <property type="project" value="TreeGrafter"/>
</dbReference>
<gene>
    <name evidence="7" type="ORF">MBESOW_P0549</name>
</gene>
<dbReference type="GO" id="GO:0003700">
    <property type="term" value="F:DNA-binding transcription factor activity"/>
    <property type="evidence" value="ECO:0007669"/>
    <property type="project" value="InterPro"/>
</dbReference>
<dbReference type="InterPro" id="IPR005119">
    <property type="entry name" value="LysR_subst-bd"/>
</dbReference>
<dbReference type="InterPro" id="IPR000847">
    <property type="entry name" value="LysR_HTH_N"/>
</dbReference>
<keyword evidence="8" id="KW-1185">Reference proteome</keyword>
<dbReference type="Pfam" id="PF00126">
    <property type="entry name" value="HTH_1"/>
    <property type="match status" value="1"/>
</dbReference>
<evidence type="ECO:0000313" key="7">
    <source>
        <dbReference type="EMBL" id="GBH29295.1"/>
    </source>
</evidence>
<evidence type="ECO:0000256" key="3">
    <source>
        <dbReference type="ARBA" id="ARBA00023125"/>
    </source>
</evidence>
<accession>A0A401IY79</accession>
<reference evidence="7 8" key="1">
    <citation type="submission" date="2014-12" db="EMBL/GenBank/DDBJ databases">
        <title>Whole genome sequencing of Sphingobium xenophagum OW59.</title>
        <authorList>
            <person name="Ohta Y."/>
            <person name="Nishi S."/>
            <person name="Hatada Y."/>
        </authorList>
    </citation>
    <scope>NUCLEOTIDE SEQUENCE [LARGE SCALE GENOMIC DNA]</scope>
    <source>
        <strain evidence="7 8">OW59</strain>
    </source>
</reference>
<evidence type="ECO:0000259" key="6">
    <source>
        <dbReference type="Pfam" id="PF03466"/>
    </source>
</evidence>
<keyword evidence="4" id="KW-0804">Transcription</keyword>
<dbReference type="STRING" id="1192759.GCA_000277525_03155"/>
<dbReference type="SUPFAM" id="SSF53850">
    <property type="entry name" value="Periplasmic binding protein-like II"/>
    <property type="match status" value="1"/>
</dbReference>
<evidence type="ECO:0008006" key="9">
    <source>
        <dbReference type="Google" id="ProtNLM"/>
    </source>
</evidence>
<proteinExistence type="inferred from homology"/>
<dbReference type="Proteomes" id="UP000290975">
    <property type="component" value="Unassembled WGS sequence"/>
</dbReference>
<evidence type="ECO:0000256" key="2">
    <source>
        <dbReference type="ARBA" id="ARBA00023015"/>
    </source>
</evidence>
<organism evidence="7 8">
    <name type="scientific">Sphingobium xenophagum</name>
    <dbReference type="NCBI Taxonomy" id="121428"/>
    <lineage>
        <taxon>Bacteria</taxon>
        <taxon>Pseudomonadati</taxon>
        <taxon>Pseudomonadota</taxon>
        <taxon>Alphaproteobacteria</taxon>
        <taxon>Sphingomonadales</taxon>
        <taxon>Sphingomonadaceae</taxon>
        <taxon>Sphingobium</taxon>
    </lineage>
</organism>
<dbReference type="Gene3D" id="1.10.10.10">
    <property type="entry name" value="Winged helix-like DNA-binding domain superfamily/Winged helix DNA-binding domain"/>
    <property type="match status" value="1"/>
</dbReference>
<comment type="similarity">
    <text evidence="1">Belongs to the LysR transcriptional regulatory family.</text>
</comment>
<evidence type="ECO:0000256" key="1">
    <source>
        <dbReference type="ARBA" id="ARBA00009437"/>
    </source>
</evidence>
<comment type="caution">
    <text evidence="7">The sequence shown here is derived from an EMBL/GenBank/DDBJ whole genome shotgun (WGS) entry which is preliminary data.</text>
</comment>
<dbReference type="Pfam" id="PF03466">
    <property type="entry name" value="LysR_substrate"/>
    <property type="match status" value="1"/>
</dbReference>
<dbReference type="PANTHER" id="PTHR30346">
    <property type="entry name" value="TRANSCRIPTIONAL DUAL REGULATOR HCAR-RELATED"/>
    <property type="match status" value="1"/>
</dbReference>
<dbReference type="AlphaFoldDB" id="A0A401IY79"/>
<dbReference type="SUPFAM" id="SSF46785">
    <property type="entry name" value="Winged helix' DNA-binding domain"/>
    <property type="match status" value="1"/>
</dbReference>
<dbReference type="CDD" id="cd05466">
    <property type="entry name" value="PBP2_LTTR_substrate"/>
    <property type="match status" value="1"/>
</dbReference>
<name>A0A401IY79_SPHXE</name>
<dbReference type="InterPro" id="IPR036388">
    <property type="entry name" value="WH-like_DNA-bd_sf"/>
</dbReference>
<evidence type="ECO:0000256" key="4">
    <source>
        <dbReference type="ARBA" id="ARBA00023163"/>
    </source>
</evidence>
<dbReference type="EMBL" id="BBQY01000001">
    <property type="protein sequence ID" value="GBH29295.1"/>
    <property type="molecule type" value="Genomic_DNA"/>
</dbReference>
<keyword evidence="3" id="KW-0238">DNA-binding</keyword>
<dbReference type="Gene3D" id="3.40.190.290">
    <property type="match status" value="1"/>
</dbReference>